<dbReference type="GO" id="GO:0019878">
    <property type="term" value="P:lysine biosynthetic process via aminoadipic acid"/>
    <property type="evidence" value="ECO:0007669"/>
    <property type="project" value="TreeGrafter"/>
</dbReference>
<dbReference type="PANTHER" id="PTHR12215">
    <property type="entry name" value="PHOSPHOPANTETHEINE TRANSFERASE"/>
    <property type="match status" value="1"/>
</dbReference>
<dbReference type="AlphaFoldDB" id="A1ATP2"/>
<accession>A1ATP2</accession>
<dbReference type="eggNOG" id="COG2091">
    <property type="taxonomic scope" value="Bacteria"/>
</dbReference>
<dbReference type="OrthoDB" id="9808281at2"/>
<evidence type="ECO:0000313" key="5">
    <source>
        <dbReference type="EMBL" id="ABL00713.1"/>
    </source>
</evidence>
<dbReference type="InterPro" id="IPR037143">
    <property type="entry name" value="4-PPantetheinyl_Trfase_dom_sf"/>
</dbReference>
<dbReference type="Pfam" id="PF01648">
    <property type="entry name" value="ACPS"/>
    <property type="match status" value="1"/>
</dbReference>
<dbReference type="GO" id="GO:0008897">
    <property type="term" value="F:holo-[acyl-carrier-protein] synthase activity"/>
    <property type="evidence" value="ECO:0007669"/>
    <property type="project" value="InterPro"/>
</dbReference>
<comment type="similarity">
    <text evidence="1">Belongs to the P-Pant transferase superfamily. Gsp/Sfp/HetI/AcpT family.</text>
</comment>
<evidence type="ECO:0000256" key="2">
    <source>
        <dbReference type="ARBA" id="ARBA00022679"/>
    </source>
</evidence>
<gene>
    <name evidence="5" type="ordered locus">Ppro_3119</name>
</gene>
<proteinExistence type="inferred from homology"/>
<evidence type="ECO:0000256" key="1">
    <source>
        <dbReference type="ARBA" id="ARBA00010990"/>
    </source>
</evidence>
<dbReference type="EMBL" id="CP000482">
    <property type="protein sequence ID" value="ABL00713.1"/>
    <property type="molecule type" value="Genomic_DNA"/>
</dbReference>
<dbReference type="PANTHER" id="PTHR12215:SF10">
    <property type="entry name" value="L-AMINOADIPATE-SEMIALDEHYDE DEHYDROGENASE-PHOSPHOPANTETHEINYL TRANSFERASE"/>
    <property type="match status" value="1"/>
</dbReference>
<protein>
    <submittedName>
        <fullName evidence="5">4'-phosphopantetheinyl transferase</fullName>
    </submittedName>
</protein>
<feature type="domain" description="4'-phosphopantetheinyl transferase N-terminal" evidence="4">
    <location>
        <begin position="34"/>
        <end position="117"/>
    </location>
</feature>
<organism evidence="5 6">
    <name type="scientific">Pelobacter propionicus (strain DSM 2379 / NBRC 103807 / OttBd1)</name>
    <dbReference type="NCBI Taxonomy" id="338966"/>
    <lineage>
        <taxon>Bacteria</taxon>
        <taxon>Pseudomonadati</taxon>
        <taxon>Thermodesulfobacteriota</taxon>
        <taxon>Desulfuromonadia</taxon>
        <taxon>Desulfuromonadales</taxon>
        <taxon>Desulfuromonadaceae</taxon>
        <taxon>Pelobacter</taxon>
    </lineage>
</organism>
<dbReference type="RefSeq" id="WP_011736945.1">
    <property type="nucleotide sequence ID" value="NC_008609.1"/>
</dbReference>
<dbReference type="Pfam" id="PF22624">
    <property type="entry name" value="AASDHPPT_N"/>
    <property type="match status" value="1"/>
</dbReference>
<dbReference type="InterPro" id="IPR008278">
    <property type="entry name" value="4-PPantetheinyl_Trfase_dom"/>
</dbReference>
<sequence>MATSPRQHSPLSLPPQGDIHLLLVRLSSITGVDQAPTILSPDELARANRLLCHEARERFIAGRLFLRRSLGRCLGLNPAGILLVVNEWGKPRLGGEQAASGLCFNLAHTDDWAILALSQGCEVGVDIELVREELEFGPMARRFFSACEREQLFGLAQEQQLSAFYCCWTRKEAYLKGVGCGLSLPTDSFDVSLLPGHAPRLMEQRRDPAEIDRWSLADIPLPPGLCGALAVKGSIGAVRFID</sequence>
<reference evidence="5 6" key="1">
    <citation type="submission" date="2006-10" db="EMBL/GenBank/DDBJ databases">
        <title>Complete sequence of chromosome of Pelobacter propionicus DSM 2379.</title>
        <authorList>
            <consortium name="US DOE Joint Genome Institute"/>
            <person name="Copeland A."/>
            <person name="Lucas S."/>
            <person name="Lapidus A."/>
            <person name="Barry K."/>
            <person name="Detter J.C."/>
            <person name="Glavina del Rio T."/>
            <person name="Hammon N."/>
            <person name="Israni S."/>
            <person name="Dalin E."/>
            <person name="Tice H."/>
            <person name="Pitluck S."/>
            <person name="Saunders E."/>
            <person name="Brettin T."/>
            <person name="Bruce D."/>
            <person name="Han C."/>
            <person name="Tapia R."/>
            <person name="Schmutz J."/>
            <person name="Larimer F."/>
            <person name="Land M."/>
            <person name="Hauser L."/>
            <person name="Kyrpides N."/>
            <person name="Kim E."/>
            <person name="Lovley D."/>
            <person name="Richardson P."/>
        </authorList>
    </citation>
    <scope>NUCLEOTIDE SEQUENCE [LARGE SCALE GENOMIC DNA]</scope>
    <source>
        <strain evidence="6">DSM 2379 / NBRC 103807 / OttBd1</strain>
    </source>
</reference>
<keyword evidence="6" id="KW-1185">Reference proteome</keyword>
<dbReference type="HOGENOM" id="CLU_057011_2_3_7"/>
<dbReference type="STRING" id="338966.Ppro_3119"/>
<evidence type="ECO:0000313" key="6">
    <source>
        <dbReference type="Proteomes" id="UP000006732"/>
    </source>
</evidence>
<dbReference type="GO" id="GO:0000287">
    <property type="term" value="F:magnesium ion binding"/>
    <property type="evidence" value="ECO:0007669"/>
    <property type="project" value="InterPro"/>
</dbReference>
<keyword evidence="2 5" id="KW-0808">Transferase</keyword>
<dbReference type="KEGG" id="ppd:Ppro_3119"/>
<evidence type="ECO:0000259" key="4">
    <source>
        <dbReference type="Pfam" id="PF22624"/>
    </source>
</evidence>
<dbReference type="Gene3D" id="3.90.470.20">
    <property type="entry name" value="4'-phosphopantetheinyl transferase domain"/>
    <property type="match status" value="1"/>
</dbReference>
<dbReference type="SUPFAM" id="SSF56214">
    <property type="entry name" value="4'-phosphopantetheinyl transferase"/>
    <property type="match status" value="2"/>
</dbReference>
<dbReference type="InterPro" id="IPR055066">
    <property type="entry name" value="AASDHPPT_N"/>
</dbReference>
<dbReference type="Proteomes" id="UP000006732">
    <property type="component" value="Chromosome"/>
</dbReference>
<dbReference type="InterPro" id="IPR050559">
    <property type="entry name" value="P-Pant_transferase_sf"/>
</dbReference>
<evidence type="ECO:0000259" key="3">
    <source>
        <dbReference type="Pfam" id="PF01648"/>
    </source>
</evidence>
<feature type="domain" description="4'-phosphopantetheinyl transferase" evidence="3">
    <location>
        <begin position="123"/>
        <end position="202"/>
    </location>
</feature>
<name>A1ATP2_PELPD</name>
<dbReference type="GO" id="GO:0005829">
    <property type="term" value="C:cytosol"/>
    <property type="evidence" value="ECO:0007669"/>
    <property type="project" value="TreeGrafter"/>
</dbReference>